<keyword evidence="3" id="KW-1185">Reference proteome</keyword>
<name>A0A315Z4J2_SEDFL</name>
<dbReference type="Proteomes" id="UP000245535">
    <property type="component" value="Unassembled WGS sequence"/>
</dbReference>
<dbReference type="AlphaFoldDB" id="A0A315Z4J2"/>
<evidence type="ECO:0000313" key="2">
    <source>
        <dbReference type="EMBL" id="PWJ38009.1"/>
    </source>
</evidence>
<organism evidence="2 3">
    <name type="scientific">Sediminitomix flava</name>
    <dbReference type="NCBI Taxonomy" id="379075"/>
    <lineage>
        <taxon>Bacteria</taxon>
        <taxon>Pseudomonadati</taxon>
        <taxon>Bacteroidota</taxon>
        <taxon>Cytophagia</taxon>
        <taxon>Cytophagales</taxon>
        <taxon>Flammeovirgaceae</taxon>
        <taxon>Sediminitomix</taxon>
    </lineage>
</organism>
<sequence>MEHIYKSIFKALAAFITVALIFYLLSNNFEFNLSLDSVAKEYINNNSELRKRFPRKERIDNLNEMGSIQDTTILKLKRNYRIRTSLSSFVDIELHMFRDSGNVWSVKSHNIIGFSPDHPRMIKD</sequence>
<evidence type="ECO:0000256" key="1">
    <source>
        <dbReference type="SAM" id="Phobius"/>
    </source>
</evidence>
<dbReference type="RefSeq" id="WP_109622241.1">
    <property type="nucleotide sequence ID" value="NZ_QGDO01000008.1"/>
</dbReference>
<gene>
    <name evidence="2" type="ORF">BC781_108144</name>
</gene>
<keyword evidence="1" id="KW-0472">Membrane</keyword>
<evidence type="ECO:0000313" key="3">
    <source>
        <dbReference type="Proteomes" id="UP000245535"/>
    </source>
</evidence>
<reference evidence="2 3" key="1">
    <citation type="submission" date="2018-03" db="EMBL/GenBank/DDBJ databases">
        <title>Genomic Encyclopedia of Archaeal and Bacterial Type Strains, Phase II (KMG-II): from individual species to whole genera.</title>
        <authorList>
            <person name="Goeker M."/>
        </authorList>
    </citation>
    <scope>NUCLEOTIDE SEQUENCE [LARGE SCALE GENOMIC DNA]</scope>
    <source>
        <strain evidence="2 3">DSM 28229</strain>
    </source>
</reference>
<keyword evidence="1" id="KW-1133">Transmembrane helix</keyword>
<accession>A0A315Z4J2</accession>
<feature type="transmembrane region" description="Helical" evidence="1">
    <location>
        <begin position="7"/>
        <end position="25"/>
    </location>
</feature>
<keyword evidence="1" id="KW-0812">Transmembrane</keyword>
<dbReference type="EMBL" id="QGDO01000008">
    <property type="protein sequence ID" value="PWJ38009.1"/>
    <property type="molecule type" value="Genomic_DNA"/>
</dbReference>
<proteinExistence type="predicted"/>
<comment type="caution">
    <text evidence="2">The sequence shown here is derived from an EMBL/GenBank/DDBJ whole genome shotgun (WGS) entry which is preliminary data.</text>
</comment>
<protein>
    <submittedName>
        <fullName evidence="2">Uncharacterized protein</fullName>
    </submittedName>
</protein>